<proteinExistence type="predicted"/>
<reference evidence="1" key="2">
    <citation type="submission" date="2025-09" db="UniProtKB">
        <authorList>
            <consortium name="EnsemblPlants"/>
        </authorList>
    </citation>
    <scope>IDENTIFICATION</scope>
</reference>
<accession>A0ACD5Y6Q2</accession>
<keyword evidence="2" id="KW-1185">Reference proteome</keyword>
<dbReference type="Proteomes" id="UP001732700">
    <property type="component" value="Chromosome 5C"/>
</dbReference>
<evidence type="ECO:0000313" key="1">
    <source>
        <dbReference type="EnsemblPlants" id="AVESA.00010b.r2.5CG0919800.1.CDS"/>
    </source>
</evidence>
<organism evidence="1 2">
    <name type="scientific">Avena sativa</name>
    <name type="common">Oat</name>
    <dbReference type="NCBI Taxonomy" id="4498"/>
    <lineage>
        <taxon>Eukaryota</taxon>
        <taxon>Viridiplantae</taxon>
        <taxon>Streptophyta</taxon>
        <taxon>Embryophyta</taxon>
        <taxon>Tracheophyta</taxon>
        <taxon>Spermatophyta</taxon>
        <taxon>Magnoliopsida</taxon>
        <taxon>Liliopsida</taxon>
        <taxon>Poales</taxon>
        <taxon>Poaceae</taxon>
        <taxon>BOP clade</taxon>
        <taxon>Pooideae</taxon>
        <taxon>Poodae</taxon>
        <taxon>Poeae</taxon>
        <taxon>Poeae Chloroplast Group 1 (Aveneae type)</taxon>
        <taxon>Aveninae</taxon>
        <taxon>Avena</taxon>
    </lineage>
</organism>
<name>A0ACD5Y6Q2_AVESA</name>
<sequence>MKFNSFRALVSNVWDRAKRRRIARETEQRYRAMRRSQREHHARLGFFAVNYSNDDFSELRQPLTPSTNRKKPHGHSPIPIFTAMHLRLLLAVFFFLLATLAASQEFTYAGFGAGSNGGAPNLTVNGVTEFQPDGIVRLTNETSRLFGHAFYPFPLRLLGPPSSGSERNGTAVSFSTAFAFAIVPEDPRLGGHGFAFVAAPDPRLPGALPSQYLGLLSAADLGNATNHLFAVEFDTVQDFEFGDIDDNHVGVDLNSLVSNASASAAPVNLKSGDSDTVLAWVDYDGDRRLLNVSIATTSEKPAVPLISYPVDLSTVFQEQMYVGFSASTGLLASSHYLMGWSFRLGGGSAPPLDLSSLPSLPKPKPDRRSRTTRILASVFSAFVALVALAGAGAYGAYRYKNRDVIEPWELDYGPHRYKYPELKHATRGFRERELLGCGGFGKVYRGVLPGTPPTVVAVKRVSHDSRQGLREFVAEIASIGRLRHRNLVQLQGWCRRRGDLLLVYDFMPNGSLDQHLFGDGLRAARLTWDIRYKILRNVAAALLYLHEQWEHVVLHRDVKASNVLLDGDMAGRLGDFGLAKLYEHGTNPGTTRVVGTLGYLAPELTRTGKATTAADVFAFGALVLEVVAGRRPIDQRAAPEELVLAEWAWERYAAGEVEKVVDARLGGAFDAEEAVAAVKVGLWCSHPVPVARPTMREVSRYLDSGDAAEVPPPPPPPPPPPVRSGEVGYDDFVHSFPSSSFERAAAAGGGEPLSQTSVATFPFSSLSNRSSYVSV</sequence>
<reference evidence="1" key="1">
    <citation type="submission" date="2021-05" db="EMBL/GenBank/DDBJ databases">
        <authorList>
            <person name="Scholz U."/>
            <person name="Mascher M."/>
            <person name="Fiebig A."/>
        </authorList>
    </citation>
    <scope>NUCLEOTIDE SEQUENCE [LARGE SCALE GENOMIC DNA]</scope>
</reference>
<dbReference type="EnsemblPlants" id="AVESA.00010b.r2.5CG0919800.1">
    <property type="protein sequence ID" value="AVESA.00010b.r2.5CG0919800.1.CDS"/>
    <property type="gene ID" value="AVESA.00010b.r2.5CG0919800"/>
</dbReference>
<evidence type="ECO:0000313" key="2">
    <source>
        <dbReference type="Proteomes" id="UP001732700"/>
    </source>
</evidence>
<protein>
    <submittedName>
        <fullName evidence="1">Uncharacterized protein</fullName>
    </submittedName>
</protein>